<name>A0A0F9JEF7_9ZZZZ</name>
<dbReference type="EMBL" id="LAZR01010213">
    <property type="protein sequence ID" value="KKM68184.1"/>
    <property type="molecule type" value="Genomic_DNA"/>
</dbReference>
<accession>A0A0F9JEF7</accession>
<organism evidence="2">
    <name type="scientific">marine sediment metagenome</name>
    <dbReference type="NCBI Taxonomy" id="412755"/>
    <lineage>
        <taxon>unclassified sequences</taxon>
        <taxon>metagenomes</taxon>
        <taxon>ecological metagenomes</taxon>
    </lineage>
</organism>
<gene>
    <name evidence="2" type="ORF">LCGC14_1463390</name>
</gene>
<protein>
    <recommendedName>
        <fullName evidence="1">Phage neck terminator protein gp12-like domain-containing protein</fullName>
    </recommendedName>
</protein>
<dbReference type="Pfam" id="PF23961">
    <property type="entry name" value="Phage_tail_terminator_9"/>
    <property type="match status" value="1"/>
</dbReference>
<feature type="domain" description="Phage neck terminator protein gp12-like" evidence="1">
    <location>
        <begin position="9"/>
        <end position="154"/>
    </location>
</feature>
<dbReference type="AlphaFoldDB" id="A0A0F9JEF7"/>
<evidence type="ECO:0000313" key="2">
    <source>
        <dbReference type="EMBL" id="KKM68184.1"/>
    </source>
</evidence>
<sequence length="198" mass="21484">MTQVVQWRTVEDAIRRWFVAATELSVIWENQRAPQPAYPYGSLAIMPGSFSSPIRSEQTQKTDGSIRLRRQLDFTVACSVHVGAVGGTHPECDARGLIDTAMMHLDTPGQSGEFEAASIGVRGPLGATQNLDLLVGGQWISRARADIRFGVAAILENVPATQPGWFDKVQVASNFSGLHTPGDPAPLDFDRIFDPANP</sequence>
<evidence type="ECO:0000259" key="1">
    <source>
        <dbReference type="Pfam" id="PF23961"/>
    </source>
</evidence>
<proteinExistence type="predicted"/>
<reference evidence="2" key="1">
    <citation type="journal article" date="2015" name="Nature">
        <title>Complex archaea that bridge the gap between prokaryotes and eukaryotes.</title>
        <authorList>
            <person name="Spang A."/>
            <person name="Saw J.H."/>
            <person name="Jorgensen S.L."/>
            <person name="Zaremba-Niedzwiedzka K."/>
            <person name="Martijn J."/>
            <person name="Lind A.E."/>
            <person name="van Eijk R."/>
            <person name="Schleper C."/>
            <person name="Guy L."/>
            <person name="Ettema T.J."/>
        </authorList>
    </citation>
    <scope>NUCLEOTIDE SEQUENCE</scope>
</reference>
<dbReference type="InterPro" id="IPR057087">
    <property type="entry name" value="Gp12-like"/>
</dbReference>
<dbReference type="NCBIfam" id="NF047498">
    <property type="entry name" value="LIC_12616_fam"/>
    <property type="match status" value="1"/>
</dbReference>
<comment type="caution">
    <text evidence="2">The sequence shown here is derived from an EMBL/GenBank/DDBJ whole genome shotgun (WGS) entry which is preliminary data.</text>
</comment>